<dbReference type="EMBL" id="QHJG01000016">
    <property type="protein sequence ID" value="PWY55645.1"/>
    <property type="molecule type" value="Genomic_DNA"/>
</dbReference>
<reference evidence="2 4" key="1">
    <citation type="submission" date="2018-05" db="EMBL/GenBank/DDBJ databases">
        <title>Legionella qingyii sp.nov., whole genome shotgun sequence.</title>
        <authorList>
            <person name="Wu H."/>
            <person name="Zhu Q."/>
            <person name="Hu C."/>
        </authorList>
    </citation>
    <scope>NUCLEOTIDE SEQUENCE [LARGE SCALE GENOMIC DNA]</scope>
    <source>
        <strain evidence="2 4">HEB18</strain>
    </source>
</reference>
<name>A0A317U342_9GAMM</name>
<feature type="compositionally biased region" description="Low complexity" evidence="1">
    <location>
        <begin position="90"/>
        <end position="107"/>
    </location>
</feature>
<dbReference type="RefSeq" id="WP_110142728.1">
    <property type="nucleotide sequence ID" value="NZ_QHJG01000016.1"/>
</dbReference>
<gene>
    <name evidence="2" type="ORF">DGG96_11110</name>
    <name evidence="3" type="ORF">ELY20_11060</name>
</gene>
<feature type="compositionally biased region" description="Basic and acidic residues" evidence="1">
    <location>
        <begin position="63"/>
        <end position="84"/>
    </location>
</feature>
<organism evidence="2 4">
    <name type="scientific">Legionella qingyii</name>
    <dbReference type="NCBI Taxonomy" id="2184757"/>
    <lineage>
        <taxon>Bacteria</taxon>
        <taxon>Pseudomonadati</taxon>
        <taxon>Pseudomonadota</taxon>
        <taxon>Gammaproteobacteria</taxon>
        <taxon>Legionellales</taxon>
        <taxon>Legionellaceae</taxon>
        <taxon>Legionella</taxon>
    </lineage>
</organism>
<feature type="region of interest" description="Disordered" evidence="1">
    <location>
        <begin position="1"/>
        <end position="112"/>
    </location>
</feature>
<evidence type="ECO:0000256" key="1">
    <source>
        <dbReference type="SAM" id="MobiDB-lite"/>
    </source>
</evidence>
<feature type="region of interest" description="Disordered" evidence="1">
    <location>
        <begin position="349"/>
        <end position="376"/>
    </location>
</feature>
<feature type="region of interest" description="Disordered" evidence="1">
    <location>
        <begin position="138"/>
        <end position="161"/>
    </location>
</feature>
<dbReference type="AlphaFoldDB" id="A0A317U342"/>
<accession>A0A317U342</accession>
<protein>
    <submittedName>
        <fullName evidence="2">Uncharacterized protein</fullName>
    </submittedName>
</protein>
<evidence type="ECO:0000313" key="4">
    <source>
        <dbReference type="Proteomes" id="UP000247152"/>
    </source>
</evidence>
<feature type="compositionally biased region" description="Low complexity" evidence="1">
    <location>
        <begin position="33"/>
        <end position="52"/>
    </location>
</feature>
<reference evidence="3 5" key="2">
    <citation type="submission" date="2018-12" db="EMBL/GenBank/DDBJ databases">
        <title>Legionella sp,whole genome shotgun sequence.</title>
        <authorList>
            <person name="Wu H."/>
        </authorList>
    </citation>
    <scope>NUCLEOTIDE SEQUENCE [LARGE SCALE GENOMIC DNA]</scope>
    <source>
        <strain evidence="5">km489</strain>
        <strain evidence="3">Km489</strain>
    </source>
</reference>
<feature type="compositionally biased region" description="Polar residues" evidence="1">
    <location>
        <begin position="138"/>
        <end position="154"/>
    </location>
</feature>
<dbReference type="OrthoDB" id="5657211at2"/>
<feature type="region of interest" description="Disordered" evidence="1">
    <location>
        <begin position="251"/>
        <end position="271"/>
    </location>
</feature>
<sequence length="376" mass="41457">MQSKYEGDMGFDFSIDSDDIQEVNKEESGPIISESPAENNTTTTTSVSPEVSGIPIEEYFDTDYNKFDTDYNKFDTDYDRKEQDTQSQYESPSVSESDNSPSSNSSSRADKSGEAWSGAKLLLTPLTFIANIISTSFTGRNNTTTDTEQQSSPDEITPKPLIDDNFDTVDYQKHQKEVGSTNKILLAVVDTVQGAANTDLKECESYEFRYKDREKLHKKTGGTENTEMVGVNVFLDKNGKPLLPGARKSLKEHANAKQQSAKEYNSEIHPPSEAVSHAKKEFEIAHEFGKGDDVYDQAGKIIHTGKGIAELLALDLEQINGGVTSQPGFVTNSPSTAYLMSKIKERSDKALKKDVNTTTSENNDESSSDLSSVKKI</sequence>
<comment type="caution">
    <text evidence="2">The sequence shown here is derived from an EMBL/GenBank/DDBJ whole genome shotgun (WGS) entry which is preliminary data.</text>
</comment>
<evidence type="ECO:0000313" key="2">
    <source>
        <dbReference type="EMBL" id="PWY55645.1"/>
    </source>
</evidence>
<dbReference type="Proteomes" id="UP000287374">
    <property type="component" value="Unassembled WGS sequence"/>
</dbReference>
<dbReference type="EMBL" id="RZGX01000014">
    <property type="protein sequence ID" value="RUR21761.1"/>
    <property type="molecule type" value="Genomic_DNA"/>
</dbReference>
<keyword evidence="5" id="KW-1185">Reference proteome</keyword>
<evidence type="ECO:0000313" key="3">
    <source>
        <dbReference type="EMBL" id="RUR21761.1"/>
    </source>
</evidence>
<evidence type="ECO:0000313" key="5">
    <source>
        <dbReference type="Proteomes" id="UP000287374"/>
    </source>
</evidence>
<dbReference type="Proteomes" id="UP000247152">
    <property type="component" value="Unassembled WGS sequence"/>
</dbReference>
<proteinExistence type="predicted"/>